<keyword evidence="3" id="KW-1185">Reference proteome</keyword>
<proteinExistence type="predicted"/>
<dbReference type="AlphaFoldDB" id="A0A8K1CRJ2"/>
<feature type="region of interest" description="Disordered" evidence="1">
    <location>
        <begin position="91"/>
        <end position="111"/>
    </location>
</feature>
<feature type="region of interest" description="Disordered" evidence="1">
    <location>
        <begin position="193"/>
        <end position="220"/>
    </location>
</feature>
<protein>
    <submittedName>
        <fullName evidence="2">Uncharacterized protein</fullName>
    </submittedName>
</protein>
<feature type="compositionally biased region" description="Polar residues" evidence="1">
    <location>
        <begin position="211"/>
        <end position="220"/>
    </location>
</feature>
<evidence type="ECO:0000256" key="1">
    <source>
        <dbReference type="SAM" id="MobiDB-lite"/>
    </source>
</evidence>
<reference evidence="2" key="1">
    <citation type="submission" date="2019-03" db="EMBL/GenBank/DDBJ databases">
        <title>Long read genome sequence of the mycoparasitic Pythium oligandrum ATCC 38472 isolated from sugarbeet rhizosphere.</title>
        <authorList>
            <person name="Gaulin E."/>
        </authorList>
    </citation>
    <scope>NUCLEOTIDE SEQUENCE</scope>
    <source>
        <strain evidence="2">ATCC 38472_TT</strain>
    </source>
</reference>
<accession>A0A8K1CRJ2</accession>
<sequence length="220" mass="24186">MMTGNKHKNGTICMFPGCEKPMRTQKFKNHFVKAHLREGEAYTIEHRRLYEVARAETFSDSESSSGRVLAISAAKYKPEGVATTRRTSLDVAKKTDDGQTSPQDVVEPLLPGLPTTAVAPVVTMPAAPSRPKRPASAMSPPDAANEQLAMDVPTATTVLTLVQRRFNELNDKMDQILLRQNELFYLFETHVRESAASSEEPAAKRVKETSSLETPPASTS</sequence>
<dbReference type="Proteomes" id="UP000794436">
    <property type="component" value="Unassembled WGS sequence"/>
</dbReference>
<comment type="caution">
    <text evidence="2">The sequence shown here is derived from an EMBL/GenBank/DDBJ whole genome shotgun (WGS) entry which is preliminary data.</text>
</comment>
<feature type="compositionally biased region" description="Basic and acidic residues" evidence="1">
    <location>
        <begin position="201"/>
        <end position="210"/>
    </location>
</feature>
<evidence type="ECO:0000313" key="3">
    <source>
        <dbReference type="Proteomes" id="UP000794436"/>
    </source>
</evidence>
<gene>
    <name evidence="2" type="ORF">Poli38472_011050</name>
</gene>
<name>A0A8K1CRJ2_PYTOL</name>
<organism evidence="2 3">
    <name type="scientific">Pythium oligandrum</name>
    <name type="common">Mycoparasitic fungus</name>
    <dbReference type="NCBI Taxonomy" id="41045"/>
    <lineage>
        <taxon>Eukaryota</taxon>
        <taxon>Sar</taxon>
        <taxon>Stramenopiles</taxon>
        <taxon>Oomycota</taxon>
        <taxon>Peronosporomycetes</taxon>
        <taxon>Pythiales</taxon>
        <taxon>Pythiaceae</taxon>
        <taxon>Pythium</taxon>
    </lineage>
</organism>
<evidence type="ECO:0000313" key="2">
    <source>
        <dbReference type="EMBL" id="TMW67430.1"/>
    </source>
</evidence>
<dbReference type="EMBL" id="SPLM01000004">
    <property type="protein sequence ID" value="TMW67430.1"/>
    <property type="molecule type" value="Genomic_DNA"/>
</dbReference>
<dbReference type="OrthoDB" id="168100at2759"/>